<evidence type="ECO:0000256" key="8">
    <source>
        <dbReference type="ARBA" id="ARBA00046341"/>
    </source>
</evidence>
<dbReference type="Gene3D" id="3.30.1390.10">
    <property type="match status" value="1"/>
</dbReference>
<keyword evidence="6 10" id="KW-0833">Ubl conjugation pathway</keyword>
<dbReference type="UniPathway" id="UPA00143"/>
<feature type="region of interest" description="Disordered" evidence="11">
    <location>
        <begin position="1633"/>
        <end position="1664"/>
    </location>
</feature>
<keyword evidence="4 10" id="KW-0479">Metal-binding</keyword>
<dbReference type="CDD" id="cd19672">
    <property type="entry name" value="UBR-box_UBR1_like"/>
    <property type="match status" value="1"/>
</dbReference>
<comment type="function">
    <text evidence="10">Ubiquitin ligase protein which is a component of the N-end rule pathway. Recognizes and binds to proteins bearing specific N-terminal residues that are destabilizing according to the N-end rule, leading to their ubiquitination and subsequent degradation.</text>
</comment>
<accession>A0A2A2JF01</accession>
<evidence type="ECO:0000256" key="11">
    <source>
        <dbReference type="SAM" id="MobiDB-lite"/>
    </source>
</evidence>
<evidence type="ECO:0000256" key="1">
    <source>
        <dbReference type="ARBA" id="ARBA00000900"/>
    </source>
</evidence>
<name>A0A2A2JF01_9BILA</name>
<dbReference type="InterPro" id="IPR003769">
    <property type="entry name" value="ClpS_core"/>
</dbReference>
<feature type="compositionally biased region" description="Low complexity" evidence="11">
    <location>
        <begin position="1349"/>
        <end position="1360"/>
    </location>
</feature>
<feature type="region of interest" description="Disordered" evidence="11">
    <location>
        <begin position="1342"/>
        <end position="1372"/>
    </location>
</feature>
<keyword evidence="7 10" id="KW-0862">Zinc</keyword>
<feature type="region of interest" description="Disordered" evidence="11">
    <location>
        <begin position="1389"/>
        <end position="1424"/>
    </location>
</feature>
<feature type="compositionally biased region" description="Polar residues" evidence="11">
    <location>
        <begin position="1685"/>
        <end position="1701"/>
    </location>
</feature>
<feature type="region of interest" description="Disordered" evidence="11">
    <location>
        <begin position="1039"/>
        <end position="1067"/>
    </location>
</feature>
<dbReference type="FunFam" id="2.10.110.30:FF:000001">
    <property type="entry name" value="E3 ubiquitin-protein ligase UBR2 isoform 1"/>
    <property type="match status" value="1"/>
</dbReference>
<comment type="pathway">
    <text evidence="2 10">Protein modification; protein ubiquitination.</text>
</comment>
<dbReference type="Proteomes" id="UP000218231">
    <property type="component" value="Unassembled WGS sequence"/>
</dbReference>
<reference evidence="13 14" key="1">
    <citation type="journal article" date="2017" name="Curr. Biol.">
        <title>Genome architecture and evolution of a unichromosomal asexual nematode.</title>
        <authorList>
            <person name="Fradin H."/>
            <person name="Zegar C."/>
            <person name="Gutwein M."/>
            <person name="Lucas J."/>
            <person name="Kovtun M."/>
            <person name="Corcoran D."/>
            <person name="Baugh L.R."/>
            <person name="Kiontke K."/>
            <person name="Gunsalus K."/>
            <person name="Fitch D.H."/>
            <person name="Piano F."/>
        </authorList>
    </citation>
    <scope>NUCLEOTIDE SEQUENCE [LARGE SCALE GENOMIC DNA]</scope>
    <source>
        <strain evidence="13">PF1309</strain>
    </source>
</reference>
<dbReference type="InterPro" id="IPR055194">
    <property type="entry name" value="UBR1-like_WH"/>
</dbReference>
<dbReference type="GO" id="GO:0071596">
    <property type="term" value="P:ubiquitin-dependent protein catabolic process via the N-end rule pathway"/>
    <property type="evidence" value="ECO:0007669"/>
    <property type="project" value="UniProtKB-UniRule"/>
</dbReference>
<evidence type="ECO:0000256" key="5">
    <source>
        <dbReference type="ARBA" id="ARBA00022771"/>
    </source>
</evidence>
<evidence type="ECO:0000313" key="14">
    <source>
        <dbReference type="Proteomes" id="UP000218231"/>
    </source>
</evidence>
<protein>
    <recommendedName>
        <fullName evidence="10">E3 ubiquitin-protein ligase</fullName>
        <ecNumber evidence="10">2.3.2.27</ecNumber>
    </recommendedName>
</protein>
<proteinExistence type="inferred from homology"/>
<dbReference type="GO" id="GO:0000151">
    <property type="term" value="C:ubiquitin ligase complex"/>
    <property type="evidence" value="ECO:0007669"/>
    <property type="project" value="TreeGrafter"/>
</dbReference>
<evidence type="ECO:0000256" key="7">
    <source>
        <dbReference type="ARBA" id="ARBA00022833"/>
    </source>
</evidence>
<dbReference type="GO" id="GO:0061630">
    <property type="term" value="F:ubiquitin protein ligase activity"/>
    <property type="evidence" value="ECO:0007669"/>
    <property type="project" value="UniProtKB-UniRule"/>
</dbReference>
<dbReference type="GO" id="GO:0016567">
    <property type="term" value="P:protein ubiquitination"/>
    <property type="evidence" value="ECO:0007669"/>
    <property type="project" value="UniProtKB-UniRule"/>
</dbReference>
<dbReference type="InterPro" id="IPR014719">
    <property type="entry name" value="Ribosomal_bL12_C/ClpS-like"/>
</dbReference>
<feature type="zinc finger region" description="UBR-type" evidence="9">
    <location>
        <begin position="91"/>
        <end position="162"/>
    </location>
</feature>
<evidence type="ECO:0000256" key="3">
    <source>
        <dbReference type="ARBA" id="ARBA00022679"/>
    </source>
</evidence>
<dbReference type="PANTHER" id="PTHR21497">
    <property type="entry name" value="UBIQUITIN LIGASE E3 ALPHA-RELATED"/>
    <property type="match status" value="1"/>
</dbReference>
<organism evidence="13 14">
    <name type="scientific">Diploscapter pachys</name>
    <dbReference type="NCBI Taxonomy" id="2018661"/>
    <lineage>
        <taxon>Eukaryota</taxon>
        <taxon>Metazoa</taxon>
        <taxon>Ecdysozoa</taxon>
        <taxon>Nematoda</taxon>
        <taxon>Chromadorea</taxon>
        <taxon>Rhabditida</taxon>
        <taxon>Rhabditina</taxon>
        <taxon>Rhabditomorpha</taxon>
        <taxon>Rhabditoidea</taxon>
        <taxon>Rhabditidae</taxon>
        <taxon>Diploscapter</taxon>
    </lineage>
</organism>
<gene>
    <name evidence="13" type="ORF">WR25_21477</name>
</gene>
<keyword evidence="5 10" id="KW-0863">Zinc-finger</keyword>
<dbReference type="PROSITE" id="PS51157">
    <property type="entry name" value="ZF_UBR"/>
    <property type="match status" value="1"/>
</dbReference>
<dbReference type="Pfam" id="PF22960">
    <property type="entry name" value="WHD_UBR1"/>
    <property type="match status" value="1"/>
</dbReference>
<dbReference type="GO" id="GO:0005737">
    <property type="term" value="C:cytoplasm"/>
    <property type="evidence" value="ECO:0007669"/>
    <property type="project" value="TreeGrafter"/>
</dbReference>
<evidence type="ECO:0000256" key="10">
    <source>
        <dbReference type="RuleBase" id="RU366018"/>
    </source>
</evidence>
<dbReference type="Gene3D" id="2.10.110.30">
    <property type="match status" value="1"/>
</dbReference>
<dbReference type="EC" id="2.3.2.27" evidence="10"/>
<feature type="region of interest" description="Disordered" evidence="11">
    <location>
        <begin position="1095"/>
        <end position="1123"/>
    </location>
</feature>
<evidence type="ECO:0000256" key="9">
    <source>
        <dbReference type="PROSITE-ProRule" id="PRU00508"/>
    </source>
</evidence>
<dbReference type="PANTHER" id="PTHR21497:SF24">
    <property type="entry name" value="E3 UBIQUITIN-PROTEIN LIGASE UBR1"/>
    <property type="match status" value="1"/>
</dbReference>
<sequence>MLLDLVSAVRTADWPRCRKLLYAHWLQTVPALYTPTAEVPWNQTHDDEAINEKLFLPLASAFCANFDLSEPSLISLNEQAGTTPESRKPGQICGHVFKSGELTYSCKDCATDPTCVMCHDCFQNSIHVKHRYKMHPSGGSGYCDCGDSEAWSDGYSCSLHTKTHEQSEKDAEFQLPSELEERIRNLLKIIFNYSIGMLCYKELDNLPDFLNRVKDMSSEGLSTCNPYLTVLYNDESHTYESVMRVLELCVHCSKDTAMLVATLVDREGRTAVKVGMKQDCVKIKGDIQRRTARDPPTRRHDRSQPLEVKVMESIVYAHQVHAVALITWLNNQINSFPVLSEIIGDILLTSCIPAEDQPVGGSCEDDSMQGLPEEELLVCRMMKCDRKLWKTARVSIHQLFMKTILMHPEQKMQFAKHFLENINGIYSDFIEDDQDLDVSVVSLTVQFLTVPAIARKLIAEEDAMSKIFIALLKHMEEYVKNPSEPAYTERFDFTQRSFPISVKRAMHMMKDESYMLNQIPTDKDWTPQLRDAFLKGVQHFIDFLHRMQGMDEVKRQAQEHQMWELEWETAFNIQLRIKETISFMLAWAASDQDVHDRMLLLVLSAMEKHRITTTATEGGTGATHAIVEVDTDQSVCVSFDVLKGGVSIHQPLWRLCAGLFQVPPQLIQFMRATDEEALTDIQKKIVQKIKEMDRNFYELPLRVIVLCAQAGANLWRRNGFSLVNQIHNYFSPLCRTQMFDKDILMLQIGACWISSRDYLLHLLCRFGVDKWAESGYEGVNRGTPYGKMEQTESSKITVQLAEEFFNTLIMVTGERYYPGVGEITLEQYLEREVLHLLCCGPQPFSSIQSKATSNDPLIERLSVIDAVNAVADFKKPATTMPGLFHVKESRILEYNPFFYHYSRSDLSQAEKYQQSIRTNKAREIKACPPPLLCKFTPFFAPVRELLCCRTLIRICRIILERTARKSRFTSDRLFHRALWVIAMALNEEEADPSFRYVSRGEEEQLLKVMEALSGSPESTSFADLLWWTIKKYKSILGSNDANQTGNQPETEQSSAKPAEDEKAKKQAIAAKMRAQALAKMSKMQNTFIKNVLKEEVPSSKGEAAGKGEKDEKKKEGSKDKSAKFVDVDEDEDTASIVSESNFPTCIGPNRTKMQVTTPRRVTCILCQESDNLLPSNGKQFVCAAYVQNSTLFAQGGYAPGIPIRDLASANPSKGLDASTCSHTMHFECYQNLADILLNKERQRPRQQMMFNQKMVDPEVGEYLCPLCKRLSNLAMPLLPALQLTSIQGFSSISKSASYEFDEWVWRTKQALEHSLNATNKPVKSHSRKRSHSERSLLELAKEQQHLAAQQQSSNQISSMSLENAASPSTVSRISSATRLAELVKYESQPSISSSMQDSLPQPSSSSTSASAALPSSSSTTTNASPDDLVKQLIDLLDDEHEYIARDERQNRVSSMLVDPLLPSGSDSSKTKPPPLQGIFDAIKAALPQTSIAAAINNLKAFNKEVPSSLKCYEEMVHAFTSFVIKFHYRRSDDRFLTSSSGWNSKNREKALIDKQLRGYHAAVIVWQSTAHVARATATVLQHDGKPLFGALNTRQKDCLTAMSRLCAVLSNNMQFMPNAVATMLRILLTPPPESKDNIVGPKSPDASVDSEGGGGPLNNSLGSPIATSTPILTASAILQRRPQTHSDSTTSPLANYSSAGRTLTRSEAFESPPPSSSSSLTDSTGNILINFLTQLFSANSVKKEPNINILYVDMLSLTLSLMMSIGYSWTEGQQQWTKPPKAPRQLLPDGSVDEANILRLGLVAHYFQVFATFTDRKTESGEEGKDVDMEASEETRQLHRSIAHLWTAARPFDPDLRDVDRLHTLLVEATLSFLRPLALIYHCITLVDPP</sequence>
<evidence type="ECO:0000256" key="4">
    <source>
        <dbReference type="ARBA" id="ARBA00022723"/>
    </source>
</evidence>
<evidence type="ECO:0000313" key="13">
    <source>
        <dbReference type="EMBL" id="PAV60227.1"/>
    </source>
</evidence>
<dbReference type="Pfam" id="PF02617">
    <property type="entry name" value="ClpS"/>
    <property type="match status" value="1"/>
</dbReference>
<keyword evidence="3 10" id="KW-0808">Transferase</keyword>
<dbReference type="OrthoDB" id="26387at2759"/>
<evidence type="ECO:0000256" key="2">
    <source>
        <dbReference type="ARBA" id="ARBA00004906"/>
    </source>
</evidence>
<dbReference type="EMBL" id="LIAE01010479">
    <property type="protein sequence ID" value="PAV60227.1"/>
    <property type="molecule type" value="Genomic_DNA"/>
</dbReference>
<feature type="region of interest" description="Disordered" evidence="11">
    <location>
        <begin position="1679"/>
        <end position="1701"/>
    </location>
</feature>
<evidence type="ECO:0000256" key="6">
    <source>
        <dbReference type="ARBA" id="ARBA00022786"/>
    </source>
</evidence>
<dbReference type="SUPFAM" id="SSF54736">
    <property type="entry name" value="ClpS-like"/>
    <property type="match status" value="1"/>
</dbReference>
<evidence type="ECO:0000259" key="12">
    <source>
        <dbReference type="PROSITE" id="PS51157"/>
    </source>
</evidence>
<dbReference type="SMART" id="SM00396">
    <property type="entry name" value="ZnF_UBR1"/>
    <property type="match status" value="1"/>
</dbReference>
<keyword evidence="14" id="KW-1185">Reference proteome</keyword>
<comment type="similarity">
    <text evidence="8 10">Belongs to the E3 ubiquitin-protein ligase UBR1-like family.</text>
</comment>
<dbReference type="InterPro" id="IPR039164">
    <property type="entry name" value="UBR1-like"/>
</dbReference>
<dbReference type="GO" id="GO:0008270">
    <property type="term" value="F:zinc ion binding"/>
    <property type="evidence" value="ECO:0007669"/>
    <property type="project" value="UniProtKB-UniRule"/>
</dbReference>
<dbReference type="FunFam" id="3.30.1390.10:FF:000010">
    <property type="entry name" value="E3 ubiquitin-protein ligase ubr-1"/>
    <property type="match status" value="1"/>
</dbReference>
<dbReference type="STRING" id="2018661.A0A2A2JF01"/>
<comment type="caution">
    <text evidence="13">The sequence shown here is derived from an EMBL/GenBank/DDBJ whole genome shotgun (WGS) entry which is preliminary data.</text>
</comment>
<feature type="compositionally biased region" description="Polar residues" evidence="11">
    <location>
        <begin position="1039"/>
        <end position="1055"/>
    </location>
</feature>
<dbReference type="Pfam" id="PF02207">
    <property type="entry name" value="zf-UBR"/>
    <property type="match status" value="1"/>
</dbReference>
<dbReference type="InterPro" id="IPR003126">
    <property type="entry name" value="Znf_UBR"/>
</dbReference>
<feature type="domain" description="UBR-type" evidence="12">
    <location>
        <begin position="91"/>
        <end position="162"/>
    </location>
</feature>
<comment type="catalytic activity">
    <reaction evidence="1 10">
        <text>S-ubiquitinyl-[E2 ubiquitin-conjugating enzyme]-L-cysteine + [acceptor protein]-L-lysine = [E2 ubiquitin-conjugating enzyme]-L-cysteine + N(6)-ubiquitinyl-[acceptor protein]-L-lysine.</text>
        <dbReference type="EC" id="2.3.2.27"/>
    </reaction>
</comment>
<feature type="compositionally biased region" description="Polar residues" evidence="11">
    <location>
        <begin position="1361"/>
        <end position="1372"/>
    </location>
</feature>